<name>A0A9X3ZHP9_9HYPH</name>
<protein>
    <submittedName>
        <fullName evidence="1">DUF1697 domain-containing protein</fullName>
    </submittedName>
</protein>
<dbReference type="Proteomes" id="UP001151234">
    <property type="component" value="Unassembled WGS sequence"/>
</dbReference>
<dbReference type="RefSeq" id="WP_267991291.1">
    <property type="nucleotide sequence ID" value="NZ_JAPJZI010000001.1"/>
</dbReference>
<proteinExistence type="predicted"/>
<dbReference type="SUPFAM" id="SSF160379">
    <property type="entry name" value="SP0830-like"/>
    <property type="match status" value="1"/>
</dbReference>
<dbReference type="InterPro" id="IPR012545">
    <property type="entry name" value="DUF1697"/>
</dbReference>
<evidence type="ECO:0000313" key="1">
    <source>
        <dbReference type="EMBL" id="MDA5399877.1"/>
    </source>
</evidence>
<dbReference type="EMBL" id="JAPJZI010000001">
    <property type="protein sequence ID" value="MDA5399877.1"/>
    <property type="molecule type" value="Genomic_DNA"/>
</dbReference>
<accession>A0A9X3ZHP9</accession>
<gene>
    <name evidence="1" type="ORF">OQ273_14945</name>
</gene>
<evidence type="ECO:0000313" key="2">
    <source>
        <dbReference type="Proteomes" id="UP001151234"/>
    </source>
</evidence>
<organism evidence="1 2">
    <name type="scientific">Hoeflea prorocentri</name>
    <dbReference type="NCBI Taxonomy" id="1922333"/>
    <lineage>
        <taxon>Bacteria</taxon>
        <taxon>Pseudomonadati</taxon>
        <taxon>Pseudomonadota</taxon>
        <taxon>Alphaproteobacteria</taxon>
        <taxon>Hyphomicrobiales</taxon>
        <taxon>Rhizobiaceae</taxon>
        <taxon>Hoeflea</taxon>
    </lineage>
</organism>
<reference evidence="1" key="1">
    <citation type="submission" date="2022-11" db="EMBL/GenBank/DDBJ databases">
        <title>Draft genome sequence of Hoeflea poritis E7-10 and Hoeflea prorocentri PM5-8, separated from scleractinian coral Porites lutea and marine dinoflagellate.</title>
        <authorList>
            <person name="Zhang G."/>
            <person name="Wei Q."/>
            <person name="Cai L."/>
        </authorList>
    </citation>
    <scope>NUCLEOTIDE SEQUENCE</scope>
    <source>
        <strain evidence="1">PM5-8</strain>
    </source>
</reference>
<comment type="caution">
    <text evidence="1">The sequence shown here is derived from an EMBL/GenBank/DDBJ whole genome shotgun (WGS) entry which is preliminary data.</text>
</comment>
<dbReference type="PIRSF" id="PIRSF008502">
    <property type="entry name" value="UCP008502"/>
    <property type="match status" value="1"/>
</dbReference>
<dbReference type="Gene3D" id="3.30.70.1280">
    <property type="entry name" value="SP0830-like domains"/>
    <property type="match status" value="1"/>
</dbReference>
<sequence length="181" mass="20065">MTTGEHNWVALLRAIGPATHKVMSMSQLRQSCSKAGLQHVQTLLATGNLLFSSDRKRSELHELLTDILARHGLDNDVFLRQPGELRDVLVANPMTEAAKLRPNHMLVLFMNSPPNEKQVQALAAHDGPETMKCIGKEAYIDYVNGVGRSKATPARLEKMLGRKGTARNWNTVTKLVEKTSD</sequence>
<dbReference type="PANTHER" id="PTHR36439:SF1">
    <property type="entry name" value="DUF1697 DOMAIN-CONTAINING PROTEIN"/>
    <property type="match status" value="1"/>
</dbReference>
<dbReference type="AlphaFoldDB" id="A0A9X3ZHP9"/>
<dbReference type="PANTHER" id="PTHR36439">
    <property type="entry name" value="BLL4334 PROTEIN"/>
    <property type="match status" value="1"/>
</dbReference>
<dbReference type="Pfam" id="PF08002">
    <property type="entry name" value="DUF1697"/>
    <property type="match status" value="1"/>
</dbReference>
<keyword evidence="2" id="KW-1185">Reference proteome</keyword>